<keyword evidence="2" id="KW-1185">Reference proteome</keyword>
<dbReference type="EMBL" id="FRCP01000005">
    <property type="protein sequence ID" value="SHL98643.1"/>
    <property type="molecule type" value="Genomic_DNA"/>
</dbReference>
<evidence type="ECO:0000313" key="1">
    <source>
        <dbReference type="EMBL" id="SHL98643.1"/>
    </source>
</evidence>
<gene>
    <name evidence="1" type="ORF">SAMN02746066_00384</name>
</gene>
<dbReference type="Proteomes" id="UP000184038">
    <property type="component" value="Unassembled WGS sequence"/>
</dbReference>
<dbReference type="OrthoDB" id="2057867at2"/>
<proteinExistence type="predicted"/>
<protein>
    <submittedName>
        <fullName evidence="1">Uncharacterized protein</fullName>
    </submittedName>
</protein>
<evidence type="ECO:0000313" key="2">
    <source>
        <dbReference type="Proteomes" id="UP000184038"/>
    </source>
</evidence>
<dbReference type="RefSeq" id="WP_073282183.1">
    <property type="nucleotide sequence ID" value="NZ_FRCP01000005.1"/>
</dbReference>
<sequence length="68" mass="7932">MRASSKAYEDVACHCSEYLPVQKDNVSNCSNCDKKSCVTCRHFDTDKSFCKIDLYDRIVRNHHIDEEE</sequence>
<accession>A0A1M7F3T4</accession>
<organism evidence="1 2">
    <name type="scientific">Anaerosporobacter mobilis DSM 15930</name>
    <dbReference type="NCBI Taxonomy" id="1120996"/>
    <lineage>
        <taxon>Bacteria</taxon>
        <taxon>Bacillati</taxon>
        <taxon>Bacillota</taxon>
        <taxon>Clostridia</taxon>
        <taxon>Lachnospirales</taxon>
        <taxon>Lachnospiraceae</taxon>
        <taxon>Anaerosporobacter</taxon>
    </lineage>
</organism>
<reference evidence="1 2" key="1">
    <citation type="submission" date="2016-11" db="EMBL/GenBank/DDBJ databases">
        <authorList>
            <person name="Jaros S."/>
            <person name="Januszkiewicz K."/>
            <person name="Wedrychowicz H."/>
        </authorList>
    </citation>
    <scope>NUCLEOTIDE SEQUENCE [LARGE SCALE GENOMIC DNA]</scope>
    <source>
        <strain evidence="1 2">DSM 15930</strain>
    </source>
</reference>
<dbReference type="AlphaFoldDB" id="A0A1M7F3T4"/>
<name>A0A1M7F3T4_9FIRM</name>